<dbReference type="GO" id="GO:0071713">
    <property type="term" value="F:para-aminobenzoyl-glutamate hydrolase activity"/>
    <property type="evidence" value="ECO:0007669"/>
    <property type="project" value="TreeGrafter"/>
</dbReference>
<dbReference type="InterPro" id="IPR011650">
    <property type="entry name" value="Peptidase_M20_dimer"/>
</dbReference>
<evidence type="ECO:0000256" key="1">
    <source>
        <dbReference type="SAM" id="SignalP"/>
    </source>
</evidence>
<dbReference type="PANTHER" id="PTHR30575">
    <property type="entry name" value="PEPTIDASE M20"/>
    <property type="match status" value="1"/>
</dbReference>
<accession>A0A1I2FNN3</accession>
<name>A0A1I2FNN3_9BACT</name>
<proteinExistence type="predicted"/>
<dbReference type="AlphaFoldDB" id="A0A1I2FNN3"/>
<gene>
    <name evidence="3" type="ORF">SAMN04488541_101478</name>
</gene>
<keyword evidence="4" id="KW-1185">Reference proteome</keyword>
<dbReference type="Proteomes" id="UP000199513">
    <property type="component" value="Unassembled WGS sequence"/>
</dbReference>
<dbReference type="OrthoDB" id="9781032at2"/>
<dbReference type="STRING" id="1003.SAMN04488541_101478"/>
<feature type="signal peptide" evidence="1">
    <location>
        <begin position="1"/>
        <end position="22"/>
    </location>
</feature>
<dbReference type="GO" id="GO:0005737">
    <property type="term" value="C:cytoplasm"/>
    <property type="evidence" value="ECO:0007669"/>
    <property type="project" value="TreeGrafter"/>
</dbReference>
<protein>
    <submittedName>
        <fullName evidence="3">Aminobenzoyl-glutamate utilization protein B</fullName>
    </submittedName>
</protein>
<feature type="domain" description="Peptidase M20 dimerisation" evidence="2">
    <location>
        <begin position="223"/>
        <end position="299"/>
    </location>
</feature>
<dbReference type="SUPFAM" id="SSF55031">
    <property type="entry name" value="Bacterial exopeptidase dimerisation domain"/>
    <property type="match status" value="1"/>
</dbReference>
<dbReference type="EMBL" id="FONY01000014">
    <property type="protein sequence ID" value="SFF06439.1"/>
    <property type="molecule type" value="Genomic_DNA"/>
</dbReference>
<evidence type="ECO:0000313" key="3">
    <source>
        <dbReference type="EMBL" id="SFF06439.1"/>
    </source>
</evidence>
<dbReference type="InterPro" id="IPR036264">
    <property type="entry name" value="Bact_exopeptidase_dim_dom"/>
</dbReference>
<keyword evidence="1" id="KW-0732">Signal</keyword>
<dbReference type="InterPro" id="IPR017439">
    <property type="entry name" value="Amidohydrolase"/>
</dbReference>
<dbReference type="GO" id="GO:0046657">
    <property type="term" value="P:folic acid catabolic process"/>
    <property type="evidence" value="ECO:0007669"/>
    <property type="project" value="TreeGrafter"/>
</dbReference>
<sequence>MKKTVQLLCLCLLIAGANFAQKKENATTLLLPKAKVEALKKEIISEVDKRYDQTQQMVDQIFSFAELGFQEIETSKYLTNILEKEGFTIERGIAGIPTAWIARWSYGTGKPVIAIGSDLDCIPKASQKPGVAYHDPIVEGAPGHGEGHNSGQAVNVTASLVIKKIMEREKINGTLVLWPGVAEELVGTKAYYVRDGYFKDIDACIFTHVSDNLSVGYGDNGGNGLISVKFNFEGEAAHAAGNPWKGRSALDAVELMNIGWNYKREHLQTTQRSHYVITDGGDQPNVVPSRASVWYYFRERTYPRIKALFDAGLKIAEGAAMMTDTKFTYEILGSAWPGHFNKPIAEAMYQNIKVVGLPKWSEDDQKLAKSLQKEIESPKDEGLATKLDSIRLPVMPTMGGGGSDDIADISWSLPTVVLWYPANIPGLPGHHWANAVSMATPIAHKGCTAGAKVEAMTLLDLLIDPNLVKNAWEYYNKEQTQEQKYTPLISTKDKPAIGLNKKIMDTFRPQLEKYYYDPSKYKTYLEQLGIKYPTVKSEESKK</sequence>
<dbReference type="Pfam" id="PF07687">
    <property type="entry name" value="M20_dimer"/>
    <property type="match status" value="1"/>
</dbReference>
<dbReference type="Gene3D" id="3.30.70.360">
    <property type="match status" value="1"/>
</dbReference>
<dbReference type="RefSeq" id="WP_091544404.1">
    <property type="nucleotide sequence ID" value="NZ_FONY01000014.1"/>
</dbReference>
<dbReference type="SUPFAM" id="SSF53187">
    <property type="entry name" value="Zn-dependent exopeptidases"/>
    <property type="match status" value="1"/>
</dbReference>
<dbReference type="InterPro" id="IPR052030">
    <property type="entry name" value="Peptidase_M20/M20A_hydrolases"/>
</dbReference>
<dbReference type="Gene3D" id="3.40.630.10">
    <property type="entry name" value="Zn peptidases"/>
    <property type="match status" value="2"/>
</dbReference>
<reference evidence="3 4" key="1">
    <citation type="submission" date="2016-10" db="EMBL/GenBank/DDBJ databases">
        <authorList>
            <person name="de Groot N.N."/>
        </authorList>
    </citation>
    <scope>NUCLEOTIDE SEQUENCE [LARGE SCALE GENOMIC DNA]</scope>
    <source>
        <strain>GEY</strain>
        <strain evidence="4">DSM 9560</strain>
    </source>
</reference>
<evidence type="ECO:0000313" key="4">
    <source>
        <dbReference type="Proteomes" id="UP000199513"/>
    </source>
</evidence>
<organism evidence="3 4">
    <name type="scientific">Thermoflexibacter ruber</name>
    <dbReference type="NCBI Taxonomy" id="1003"/>
    <lineage>
        <taxon>Bacteria</taxon>
        <taxon>Pseudomonadati</taxon>
        <taxon>Bacteroidota</taxon>
        <taxon>Cytophagia</taxon>
        <taxon>Cytophagales</taxon>
        <taxon>Thermoflexibacteraceae</taxon>
        <taxon>Thermoflexibacter</taxon>
    </lineage>
</organism>
<feature type="chain" id="PRO_5011704421" evidence="1">
    <location>
        <begin position="23"/>
        <end position="542"/>
    </location>
</feature>
<dbReference type="PANTHER" id="PTHR30575:SF0">
    <property type="entry name" value="XAA-ARG DIPEPTIDASE"/>
    <property type="match status" value="1"/>
</dbReference>
<dbReference type="NCBIfam" id="TIGR01891">
    <property type="entry name" value="amidohydrolases"/>
    <property type="match status" value="1"/>
</dbReference>
<evidence type="ECO:0000259" key="2">
    <source>
        <dbReference type="Pfam" id="PF07687"/>
    </source>
</evidence>
<dbReference type="GO" id="GO:0016805">
    <property type="term" value="F:dipeptidase activity"/>
    <property type="evidence" value="ECO:0007669"/>
    <property type="project" value="TreeGrafter"/>
</dbReference>